<evidence type="ECO:0000256" key="3">
    <source>
        <dbReference type="ARBA" id="ARBA00022989"/>
    </source>
</evidence>
<evidence type="ECO:0000256" key="1">
    <source>
        <dbReference type="ARBA" id="ARBA00004141"/>
    </source>
</evidence>
<dbReference type="PANTHER" id="PTHR12714:SF9">
    <property type="entry name" value="PROTEIN-S-ISOPRENYLCYSTEINE O-METHYLTRANSFERASE"/>
    <property type="match status" value="1"/>
</dbReference>
<evidence type="ECO:0000313" key="5">
    <source>
        <dbReference type="EMBL" id="KAL3318648.1"/>
    </source>
</evidence>
<evidence type="ECO:0000313" key="6">
    <source>
        <dbReference type="Proteomes" id="UP001626550"/>
    </source>
</evidence>
<dbReference type="Proteomes" id="UP001626550">
    <property type="component" value="Unassembled WGS sequence"/>
</dbReference>
<evidence type="ECO:0000256" key="2">
    <source>
        <dbReference type="ARBA" id="ARBA00022692"/>
    </source>
</evidence>
<dbReference type="AlphaFoldDB" id="A0ABD2QGI1"/>
<dbReference type="GO" id="GO:0016740">
    <property type="term" value="F:transferase activity"/>
    <property type="evidence" value="ECO:0007669"/>
    <property type="project" value="UniProtKB-ARBA"/>
</dbReference>
<comment type="caution">
    <text evidence="5">The sequence shown here is derived from an EMBL/GenBank/DDBJ whole genome shotgun (WGS) entry which is preliminary data.</text>
</comment>
<dbReference type="EMBL" id="JBJKFK010000219">
    <property type="protein sequence ID" value="KAL3318648.1"/>
    <property type="molecule type" value="Genomic_DNA"/>
</dbReference>
<organism evidence="5 6">
    <name type="scientific">Cichlidogyrus casuarinus</name>
    <dbReference type="NCBI Taxonomy" id="1844966"/>
    <lineage>
        <taxon>Eukaryota</taxon>
        <taxon>Metazoa</taxon>
        <taxon>Spiralia</taxon>
        <taxon>Lophotrochozoa</taxon>
        <taxon>Platyhelminthes</taxon>
        <taxon>Monogenea</taxon>
        <taxon>Monopisthocotylea</taxon>
        <taxon>Dactylogyridea</taxon>
        <taxon>Ancyrocephalidae</taxon>
        <taxon>Cichlidogyrus</taxon>
    </lineage>
</organism>
<keyword evidence="2" id="KW-0812">Transmembrane</keyword>
<comment type="subcellular location">
    <subcellularLocation>
        <location evidence="1">Membrane</location>
        <topology evidence="1">Multi-pass membrane protein</topology>
    </subcellularLocation>
</comment>
<proteinExistence type="predicted"/>
<dbReference type="GO" id="GO:0016020">
    <property type="term" value="C:membrane"/>
    <property type="evidence" value="ECO:0007669"/>
    <property type="project" value="UniProtKB-SubCell"/>
</dbReference>
<sequence length="87" mass="10040">MIGYPLVTSAFFSERILDEEQFLVQFFEEDYIQYQKRVPTGIPFIRGFSVTLQTDLGDIKLEIFVKQAPLASKVSNLRFIFCLPTLA</sequence>
<name>A0ABD2QGI1_9PLAT</name>
<protein>
    <submittedName>
        <fullName evidence="5">Uncharacterized protein</fullName>
    </submittedName>
</protein>
<keyword evidence="3" id="KW-1133">Transmembrane helix</keyword>
<reference evidence="5 6" key="1">
    <citation type="submission" date="2024-11" db="EMBL/GenBank/DDBJ databases">
        <title>Adaptive evolution of stress response genes in parasites aligns with host niche diversity.</title>
        <authorList>
            <person name="Hahn C."/>
            <person name="Resl P."/>
        </authorList>
    </citation>
    <scope>NUCLEOTIDE SEQUENCE [LARGE SCALE GENOMIC DNA]</scope>
    <source>
        <strain evidence="5">EGGRZ-B1_66</strain>
        <tissue evidence="5">Body</tissue>
    </source>
</reference>
<keyword evidence="4" id="KW-0472">Membrane</keyword>
<dbReference type="PANTHER" id="PTHR12714">
    <property type="entry name" value="PROTEIN-S ISOPRENYLCYSTEINE O-METHYLTRANSFERASE"/>
    <property type="match status" value="1"/>
</dbReference>
<gene>
    <name evidence="5" type="ORF">Ciccas_002688</name>
</gene>
<evidence type="ECO:0000256" key="4">
    <source>
        <dbReference type="ARBA" id="ARBA00023136"/>
    </source>
</evidence>
<keyword evidence="6" id="KW-1185">Reference proteome</keyword>
<dbReference type="Gene3D" id="1.20.120.1630">
    <property type="match status" value="1"/>
</dbReference>
<accession>A0ABD2QGI1</accession>